<accession>A0A368RU90</accession>
<evidence type="ECO:0000256" key="2">
    <source>
        <dbReference type="ARBA" id="ARBA00023015"/>
    </source>
</evidence>
<dbReference type="InterPro" id="IPR009057">
    <property type="entry name" value="Homeodomain-like_sf"/>
</dbReference>
<evidence type="ECO:0000256" key="5">
    <source>
        <dbReference type="PROSITE-ProRule" id="PRU00169"/>
    </source>
</evidence>
<dbReference type="PANTHER" id="PTHR43874">
    <property type="entry name" value="TWO-COMPONENT RESPONSE REGULATOR"/>
    <property type="match status" value="1"/>
</dbReference>
<dbReference type="SMART" id="SM00448">
    <property type="entry name" value="REC"/>
    <property type="match status" value="1"/>
</dbReference>
<dbReference type="GO" id="GO:0003677">
    <property type="term" value="F:DNA binding"/>
    <property type="evidence" value="ECO:0007669"/>
    <property type="project" value="InterPro"/>
</dbReference>
<evidence type="ECO:0000313" key="8">
    <source>
        <dbReference type="EMBL" id="RCV33130.1"/>
    </source>
</evidence>
<dbReference type="PANTHER" id="PTHR43874:SF92">
    <property type="entry name" value="TWO-COMPONENT RESPONSE REGULATOR ORR28"/>
    <property type="match status" value="1"/>
</dbReference>
<dbReference type="Gene3D" id="1.10.10.60">
    <property type="entry name" value="Homeodomain-like"/>
    <property type="match status" value="1"/>
</dbReference>
<dbReference type="SUPFAM" id="SSF52172">
    <property type="entry name" value="CheY-like"/>
    <property type="match status" value="1"/>
</dbReference>
<evidence type="ECO:0000256" key="4">
    <source>
        <dbReference type="ARBA" id="ARBA00023242"/>
    </source>
</evidence>
<dbReference type="InterPro" id="IPR045279">
    <property type="entry name" value="ARR-like"/>
</dbReference>
<comment type="caution">
    <text evidence="5">Lacks conserved residue(s) required for the propagation of feature annotation.</text>
</comment>
<gene>
    <name evidence="8" type="ORF">SETIT_7G057700v2</name>
</gene>
<dbReference type="InterPro" id="IPR006447">
    <property type="entry name" value="Myb_dom_plants"/>
</dbReference>
<protein>
    <recommendedName>
        <fullName evidence="7">Response regulatory domain-containing protein</fullName>
    </recommendedName>
</protein>
<dbReference type="OrthoDB" id="673669at2759"/>
<evidence type="ECO:0000256" key="3">
    <source>
        <dbReference type="ARBA" id="ARBA00023163"/>
    </source>
</evidence>
<keyword evidence="3" id="KW-0804">Transcription</keyword>
<feature type="domain" description="Response regulatory" evidence="7">
    <location>
        <begin position="14"/>
        <end position="130"/>
    </location>
</feature>
<sequence>MGKRKKLSPTHGFSVIVVDEDKHHANSTRSMLCTLNYHATAYTSPIKALDFLEGHAQEVDMALVAVHMEEMHGFQFLDVVREDHKDIQVIMMSNETTMDIMKRCIKLGACFLVNKPIDAHTIHNMWRHIDFGNSRMHNIKKSLQGNGEEQDVSYWKESAKTKKGYICWNDYLHRKFLHALEILGEGAASPRNIEILMNVEGVNRKHISSHLQCRTSASKSESAKSHQESPNNSPDIQQEEMTADEDMPHAQMGSFSDNNAHAAMRRSIQFSTMYDESQYLYFSSSDGGLDMMEDRNDDTCAFGFSALVSAAETFSADGTKEMLNNNSSVEQDCQGDKVGKAVKLVEYSDSEADEI</sequence>
<feature type="compositionally biased region" description="Polar residues" evidence="6">
    <location>
        <begin position="210"/>
        <end position="220"/>
    </location>
</feature>
<dbReference type="PROSITE" id="PS50110">
    <property type="entry name" value="RESPONSE_REGULATORY"/>
    <property type="match status" value="1"/>
</dbReference>
<dbReference type="InterPro" id="IPR001789">
    <property type="entry name" value="Sig_transdc_resp-reg_receiver"/>
</dbReference>
<name>A0A368RU90_SETIT</name>
<dbReference type="NCBIfam" id="TIGR01557">
    <property type="entry name" value="myb_SHAQKYF"/>
    <property type="match status" value="1"/>
</dbReference>
<evidence type="ECO:0000256" key="1">
    <source>
        <dbReference type="ARBA" id="ARBA00023012"/>
    </source>
</evidence>
<dbReference type="Gene3D" id="3.40.50.2300">
    <property type="match status" value="1"/>
</dbReference>
<dbReference type="Pfam" id="PF00072">
    <property type="entry name" value="Response_reg"/>
    <property type="match status" value="1"/>
</dbReference>
<evidence type="ECO:0000259" key="7">
    <source>
        <dbReference type="PROSITE" id="PS50110"/>
    </source>
</evidence>
<dbReference type="GO" id="GO:0009736">
    <property type="term" value="P:cytokinin-activated signaling pathway"/>
    <property type="evidence" value="ECO:0007669"/>
    <property type="project" value="InterPro"/>
</dbReference>
<feature type="region of interest" description="Disordered" evidence="6">
    <location>
        <begin position="210"/>
        <end position="236"/>
    </location>
</feature>
<keyword evidence="2" id="KW-0805">Transcription regulation</keyword>
<organism evidence="8">
    <name type="scientific">Setaria italica</name>
    <name type="common">Foxtail millet</name>
    <name type="synonym">Panicum italicum</name>
    <dbReference type="NCBI Taxonomy" id="4555"/>
    <lineage>
        <taxon>Eukaryota</taxon>
        <taxon>Viridiplantae</taxon>
        <taxon>Streptophyta</taxon>
        <taxon>Embryophyta</taxon>
        <taxon>Tracheophyta</taxon>
        <taxon>Spermatophyta</taxon>
        <taxon>Magnoliopsida</taxon>
        <taxon>Liliopsida</taxon>
        <taxon>Poales</taxon>
        <taxon>Poaceae</taxon>
        <taxon>PACMAD clade</taxon>
        <taxon>Panicoideae</taxon>
        <taxon>Panicodae</taxon>
        <taxon>Paniceae</taxon>
        <taxon>Cenchrinae</taxon>
        <taxon>Setaria</taxon>
    </lineage>
</organism>
<reference evidence="8" key="2">
    <citation type="submission" date="2015-07" db="EMBL/GenBank/DDBJ databases">
        <authorList>
            <person name="Noorani M."/>
        </authorList>
    </citation>
    <scope>NUCLEOTIDE SEQUENCE</scope>
    <source>
        <strain evidence="8">Yugu1</strain>
    </source>
</reference>
<dbReference type="AlphaFoldDB" id="A0A368RU90"/>
<proteinExistence type="predicted"/>
<reference evidence="8" key="1">
    <citation type="journal article" date="2012" name="Nat. Biotechnol.">
        <title>Reference genome sequence of the model plant Setaria.</title>
        <authorList>
            <person name="Bennetzen J.L."/>
            <person name="Schmutz J."/>
            <person name="Wang H."/>
            <person name="Percifield R."/>
            <person name="Hawkins J."/>
            <person name="Pontaroli A.C."/>
            <person name="Estep M."/>
            <person name="Feng L."/>
            <person name="Vaughn J.N."/>
            <person name="Grimwood J."/>
            <person name="Jenkins J."/>
            <person name="Barry K."/>
            <person name="Lindquist E."/>
            <person name="Hellsten U."/>
            <person name="Deshpande S."/>
            <person name="Wang X."/>
            <person name="Wu X."/>
            <person name="Mitros T."/>
            <person name="Triplett J."/>
            <person name="Yang X."/>
            <person name="Ye C.Y."/>
            <person name="Mauro-Herrera M."/>
            <person name="Wang L."/>
            <person name="Li P."/>
            <person name="Sharma M."/>
            <person name="Sharma R."/>
            <person name="Ronald P.C."/>
            <person name="Panaud O."/>
            <person name="Kellogg E.A."/>
            <person name="Brutnell T.P."/>
            <person name="Doust A.N."/>
            <person name="Tuskan G.A."/>
            <person name="Rokhsar D."/>
            <person name="Devos K.M."/>
        </authorList>
    </citation>
    <scope>NUCLEOTIDE SEQUENCE [LARGE SCALE GENOMIC DNA]</scope>
    <source>
        <strain evidence="8">Yugu1</strain>
    </source>
</reference>
<keyword evidence="1" id="KW-0902">Two-component regulatory system</keyword>
<dbReference type="InterPro" id="IPR011006">
    <property type="entry name" value="CheY-like_superfamily"/>
</dbReference>
<keyword evidence="4" id="KW-0539">Nucleus</keyword>
<dbReference type="SUPFAM" id="SSF46689">
    <property type="entry name" value="Homeodomain-like"/>
    <property type="match status" value="1"/>
</dbReference>
<dbReference type="GO" id="GO:0000160">
    <property type="term" value="P:phosphorelay signal transduction system"/>
    <property type="evidence" value="ECO:0007669"/>
    <property type="project" value="UniProtKB-KW"/>
</dbReference>
<evidence type="ECO:0000256" key="6">
    <source>
        <dbReference type="SAM" id="MobiDB-lite"/>
    </source>
</evidence>
<dbReference type="CDD" id="cd17584">
    <property type="entry name" value="REC_typeB_ARR-like"/>
    <property type="match status" value="1"/>
</dbReference>
<dbReference type="EMBL" id="CM003534">
    <property type="protein sequence ID" value="RCV33130.1"/>
    <property type="molecule type" value="Genomic_DNA"/>
</dbReference>